<dbReference type="Pfam" id="PF00528">
    <property type="entry name" value="BPD_transp_1"/>
    <property type="match status" value="1"/>
</dbReference>
<name>A0A849HCF6_9MICO</name>
<gene>
    <name evidence="9" type="ORF">HJG52_15625</name>
</gene>
<dbReference type="InterPro" id="IPR035906">
    <property type="entry name" value="MetI-like_sf"/>
</dbReference>
<dbReference type="PROSITE" id="PS50928">
    <property type="entry name" value="ABC_TM1"/>
    <property type="match status" value="1"/>
</dbReference>
<dbReference type="PANTHER" id="PTHR43386:SF1">
    <property type="entry name" value="D,D-DIPEPTIDE TRANSPORT SYSTEM PERMEASE PROTEIN DDPC-RELATED"/>
    <property type="match status" value="1"/>
</dbReference>
<evidence type="ECO:0000256" key="1">
    <source>
        <dbReference type="ARBA" id="ARBA00004651"/>
    </source>
</evidence>
<keyword evidence="4 7" id="KW-0812">Transmembrane</keyword>
<evidence type="ECO:0000256" key="2">
    <source>
        <dbReference type="ARBA" id="ARBA00022448"/>
    </source>
</evidence>
<keyword evidence="5 7" id="KW-1133">Transmembrane helix</keyword>
<comment type="similarity">
    <text evidence="7">Belongs to the binding-protein-dependent transport system permease family.</text>
</comment>
<dbReference type="AlphaFoldDB" id="A0A849HCF6"/>
<keyword evidence="3" id="KW-1003">Cell membrane</keyword>
<dbReference type="RefSeq" id="WP_171244520.1">
    <property type="nucleotide sequence ID" value="NZ_JABEPQ010000003.1"/>
</dbReference>
<protein>
    <submittedName>
        <fullName evidence="9">ABC transporter permease</fullName>
    </submittedName>
</protein>
<dbReference type="InterPro" id="IPR050366">
    <property type="entry name" value="BP-dependent_transpt_permease"/>
</dbReference>
<proteinExistence type="inferred from homology"/>
<keyword evidence="10" id="KW-1185">Reference proteome</keyword>
<dbReference type="PANTHER" id="PTHR43386">
    <property type="entry name" value="OLIGOPEPTIDE TRANSPORT SYSTEM PERMEASE PROTEIN APPC"/>
    <property type="match status" value="1"/>
</dbReference>
<dbReference type="CDD" id="cd06261">
    <property type="entry name" value="TM_PBP2"/>
    <property type="match status" value="1"/>
</dbReference>
<evidence type="ECO:0000256" key="5">
    <source>
        <dbReference type="ARBA" id="ARBA00022989"/>
    </source>
</evidence>
<comment type="caution">
    <text evidence="9">The sequence shown here is derived from an EMBL/GenBank/DDBJ whole genome shotgun (WGS) entry which is preliminary data.</text>
</comment>
<feature type="domain" description="ABC transmembrane type-1" evidence="8">
    <location>
        <begin position="89"/>
        <end position="277"/>
    </location>
</feature>
<accession>A0A849HCF6</accession>
<evidence type="ECO:0000259" key="8">
    <source>
        <dbReference type="PROSITE" id="PS50928"/>
    </source>
</evidence>
<evidence type="ECO:0000256" key="4">
    <source>
        <dbReference type="ARBA" id="ARBA00022692"/>
    </source>
</evidence>
<feature type="transmembrane region" description="Helical" evidence="7">
    <location>
        <begin position="153"/>
        <end position="170"/>
    </location>
</feature>
<feature type="transmembrane region" description="Helical" evidence="7">
    <location>
        <begin position="256"/>
        <end position="277"/>
    </location>
</feature>
<evidence type="ECO:0000313" key="10">
    <source>
        <dbReference type="Proteomes" id="UP000588586"/>
    </source>
</evidence>
<dbReference type="InterPro" id="IPR000515">
    <property type="entry name" value="MetI-like"/>
</dbReference>
<evidence type="ECO:0000313" key="9">
    <source>
        <dbReference type="EMBL" id="NNM47426.1"/>
    </source>
</evidence>
<dbReference type="GO" id="GO:0055085">
    <property type="term" value="P:transmembrane transport"/>
    <property type="evidence" value="ECO:0007669"/>
    <property type="project" value="InterPro"/>
</dbReference>
<feature type="transmembrane region" description="Helical" evidence="7">
    <location>
        <begin position="209"/>
        <end position="236"/>
    </location>
</feature>
<evidence type="ECO:0000256" key="3">
    <source>
        <dbReference type="ARBA" id="ARBA00022475"/>
    </source>
</evidence>
<dbReference type="Proteomes" id="UP000588586">
    <property type="component" value="Unassembled WGS sequence"/>
</dbReference>
<comment type="subcellular location">
    <subcellularLocation>
        <location evidence="1 7">Cell membrane</location>
        <topology evidence="1 7">Multi-pass membrane protein</topology>
    </subcellularLocation>
</comment>
<feature type="transmembrane region" description="Helical" evidence="7">
    <location>
        <begin position="128"/>
        <end position="147"/>
    </location>
</feature>
<reference evidence="9 10" key="1">
    <citation type="submission" date="2020-04" db="EMBL/GenBank/DDBJ databases">
        <title>Knoellia sp. isolate from air conditioner.</title>
        <authorList>
            <person name="Chea S."/>
            <person name="Kim D.-U."/>
        </authorList>
    </citation>
    <scope>NUCLEOTIDE SEQUENCE [LARGE SCALE GENOMIC DNA]</scope>
    <source>
        <strain evidence="9 10">DB2414S</strain>
    </source>
</reference>
<dbReference type="Gene3D" id="1.10.3720.10">
    <property type="entry name" value="MetI-like"/>
    <property type="match status" value="1"/>
</dbReference>
<keyword evidence="6 7" id="KW-0472">Membrane</keyword>
<organism evidence="9 10">
    <name type="scientific">Knoellia koreensis</name>
    <dbReference type="NCBI Taxonomy" id="2730921"/>
    <lineage>
        <taxon>Bacteria</taxon>
        <taxon>Bacillati</taxon>
        <taxon>Actinomycetota</taxon>
        <taxon>Actinomycetes</taxon>
        <taxon>Micrococcales</taxon>
        <taxon>Intrasporangiaceae</taxon>
        <taxon>Knoellia</taxon>
    </lineage>
</organism>
<dbReference type="GO" id="GO:0005886">
    <property type="term" value="C:plasma membrane"/>
    <property type="evidence" value="ECO:0007669"/>
    <property type="project" value="UniProtKB-SubCell"/>
</dbReference>
<dbReference type="EMBL" id="JABEPQ010000003">
    <property type="protein sequence ID" value="NNM47426.1"/>
    <property type="molecule type" value="Genomic_DNA"/>
</dbReference>
<keyword evidence="2 7" id="KW-0813">Transport</keyword>
<feature type="transmembrane region" description="Helical" evidence="7">
    <location>
        <begin position="26"/>
        <end position="51"/>
    </location>
</feature>
<evidence type="ECO:0000256" key="7">
    <source>
        <dbReference type="RuleBase" id="RU363032"/>
    </source>
</evidence>
<dbReference type="SUPFAM" id="SSF161098">
    <property type="entry name" value="MetI-like"/>
    <property type="match status" value="1"/>
</dbReference>
<evidence type="ECO:0000256" key="6">
    <source>
        <dbReference type="ARBA" id="ARBA00023136"/>
    </source>
</evidence>
<feature type="transmembrane region" description="Helical" evidence="7">
    <location>
        <begin position="93"/>
        <end position="116"/>
    </location>
</feature>
<sequence length="287" mass="29846">MSTALVRTSPDAGLARPARAARLRGLGAQALTGLALAGFLLLAGVLAPLLAPHDPLGQSAQSLTGPSADHLLGTDEFGRDLFSRVLYGLRQDAVVALLAVPVGAVVGTLLGLLGGVNRWADAIMQRTFDVLLAFTALIMGVTVASIMGPGLPAVVLTVALVNIPIFGRIARNAVLGQRNRDYVVAARVLGVSPTRVTFRHILPNVLDGLIVQVALSLSMAVFIEGAMSFAGIGITPPEPSLGSLLRTSIAFLDQNPAYAVGPMVVVTLLVVSFQLVAEGLTKKLLRR</sequence>